<keyword evidence="4" id="KW-1185">Reference proteome</keyword>
<dbReference type="PANTHER" id="PTHR11926:SF1530">
    <property type="entry name" value="EF-HAND DOMAIN-CONTAINING PROTEIN"/>
    <property type="match status" value="1"/>
</dbReference>
<reference evidence="3 4" key="1">
    <citation type="submission" date="2024-01" db="EMBL/GenBank/DDBJ databases">
        <title>The genomes of 5 underutilized Papilionoideae crops provide insights into root nodulation and disease resistanc.</title>
        <authorList>
            <person name="Yuan L."/>
        </authorList>
    </citation>
    <scope>NUCLEOTIDE SEQUENCE [LARGE SCALE GENOMIC DNA]</scope>
    <source>
        <strain evidence="3">ZHUSHIDOU_FW_LH</strain>
        <tissue evidence="3">Leaf</tissue>
    </source>
</reference>
<comment type="similarity">
    <text evidence="1">Belongs to the UDP-glycosyltransferase family.</text>
</comment>
<dbReference type="CDD" id="cd03784">
    <property type="entry name" value="GT1_Gtf-like"/>
    <property type="match status" value="1"/>
</dbReference>
<evidence type="ECO:0000313" key="4">
    <source>
        <dbReference type="Proteomes" id="UP001372338"/>
    </source>
</evidence>
<dbReference type="AlphaFoldDB" id="A0AAN9I5B0"/>
<evidence type="ECO:0000256" key="2">
    <source>
        <dbReference type="ARBA" id="ARBA00022679"/>
    </source>
</evidence>
<comment type="caution">
    <text evidence="3">The sequence shown here is derived from an EMBL/GenBank/DDBJ whole genome shotgun (WGS) entry which is preliminary data.</text>
</comment>
<sequence>MRNPIPTVLVIPYPAQGHVNPMMSFSQKLAEKGCSIIFLNTDFNHKRVMSSMARQESVINGTSSSIKLVSVPDGLEPENDRTNLGDLCFSLLSTMPALIEKLIEEIHSKGDYRITCMIVDGFMAWPLEVACKLGIKGAVFWPAAVAMFALTFNIPNLIDDGIIDSDGIPITKRTLTISPSMPAMDTEWWVGNTTYELEPGALSLVPKFKPVGPLLRSSDHKSVTAASLGQFWEEDISCMNWLDQQPHGSVLYVAFGSITLFDQAQFVELVLGLELTKRPFLLIVRQDPNFSYKLTFPAEFRGSRGKIVGWAPQQKVLGHPAIACFVSHCGWNSTMEGLSNGVPFLCWPYFGDQIYNKKYICDELKVGLGFESEANGLVAREEIKKKVDQVINDENIRSRSLELKEKLLINLVEGGPSADNFAKFVEWLKD</sequence>
<dbReference type="EMBL" id="JAYWIO010000004">
    <property type="protein sequence ID" value="KAK7266557.1"/>
    <property type="molecule type" value="Genomic_DNA"/>
</dbReference>
<gene>
    <name evidence="3" type="ORF">RIF29_19205</name>
</gene>
<evidence type="ECO:0000313" key="3">
    <source>
        <dbReference type="EMBL" id="KAK7266557.1"/>
    </source>
</evidence>
<accession>A0AAN9I5B0</accession>
<dbReference type="PANTHER" id="PTHR11926">
    <property type="entry name" value="GLUCOSYL/GLUCURONOSYL TRANSFERASES"/>
    <property type="match status" value="1"/>
</dbReference>
<dbReference type="GO" id="GO:0080044">
    <property type="term" value="F:quercetin 7-O-glucosyltransferase activity"/>
    <property type="evidence" value="ECO:0007669"/>
    <property type="project" value="TreeGrafter"/>
</dbReference>
<dbReference type="FunFam" id="3.40.50.2000:FF:000061">
    <property type="entry name" value="UDP-glycosyltransferase 83A1"/>
    <property type="match status" value="1"/>
</dbReference>
<name>A0AAN9I5B0_CROPI</name>
<dbReference type="Proteomes" id="UP001372338">
    <property type="component" value="Unassembled WGS sequence"/>
</dbReference>
<proteinExistence type="inferred from homology"/>
<evidence type="ECO:0000256" key="1">
    <source>
        <dbReference type="ARBA" id="ARBA00009995"/>
    </source>
</evidence>
<protein>
    <submittedName>
        <fullName evidence="3">Uncharacterized protein</fullName>
    </submittedName>
</protein>
<dbReference type="Pfam" id="PF00201">
    <property type="entry name" value="UDPGT"/>
    <property type="match status" value="1"/>
</dbReference>
<keyword evidence="2" id="KW-0808">Transferase</keyword>
<organism evidence="3 4">
    <name type="scientific">Crotalaria pallida</name>
    <name type="common">Smooth rattlebox</name>
    <name type="synonym">Crotalaria striata</name>
    <dbReference type="NCBI Taxonomy" id="3830"/>
    <lineage>
        <taxon>Eukaryota</taxon>
        <taxon>Viridiplantae</taxon>
        <taxon>Streptophyta</taxon>
        <taxon>Embryophyta</taxon>
        <taxon>Tracheophyta</taxon>
        <taxon>Spermatophyta</taxon>
        <taxon>Magnoliopsida</taxon>
        <taxon>eudicotyledons</taxon>
        <taxon>Gunneridae</taxon>
        <taxon>Pentapetalae</taxon>
        <taxon>rosids</taxon>
        <taxon>fabids</taxon>
        <taxon>Fabales</taxon>
        <taxon>Fabaceae</taxon>
        <taxon>Papilionoideae</taxon>
        <taxon>50 kb inversion clade</taxon>
        <taxon>genistoids sensu lato</taxon>
        <taxon>core genistoids</taxon>
        <taxon>Crotalarieae</taxon>
        <taxon>Crotalaria</taxon>
    </lineage>
</organism>
<dbReference type="GO" id="GO:0080043">
    <property type="term" value="F:quercetin 3-O-glucosyltransferase activity"/>
    <property type="evidence" value="ECO:0007669"/>
    <property type="project" value="TreeGrafter"/>
</dbReference>
<dbReference type="SUPFAM" id="SSF53756">
    <property type="entry name" value="UDP-Glycosyltransferase/glycogen phosphorylase"/>
    <property type="match status" value="1"/>
</dbReference>
<dbReference type="InterPro" id="IPR002213">
    <property type="entry name" value="UDP_glucos_trans"/>
</dbReference>
<dbReference type="Gene3D" id="3.40.50.2000">
    <property type="entry name" value="Glycogen Phosphorylase B"/>
    <property type="match status" value="2"/>
</dbReference>